<reference evidence="5 7" key="1">
    <citation type="submission" date="2014-02" db="EMBL/GenBank/DDBJ databases">
        <title>Aquamicrobium defluvii Genome sequencing.</title>
        <authorList>
            <person name="Wang X."/>
        </authorList>
    </citation>
    <scope>NUCLEOTIDE SEQUENCE [LARGE SCALE GENOMIC DNA]</scope>
    <source>
        <strain evidence="5 7">W13Z1</strain>
    </source>
</reference>
<dbReference type="Pfam" id="PF00291">
    <property type="entry name" value="PALP"/>
    <property type="match status" value="1"/>
</dbReference>
<dbReference type="PANTHER" id="PTHR48078:SF6">
    <property type="entry name" value="L-THREONINE DEHYDRATASE CATABOLIC TDCB"/>
    <property type="match status" value="1"/>
</dbReference>
<evidence type="ECO:0000256" key="1">
    <source>
        <dbReference type="ARBA" id="ARBA00001933"/>
    </source>
</evidence>
<evidence type="ECO:0000313" key="8">
    <source>
        <dbReference type="Proteomes" id="UP000294958"/>
    </source>
</evidence>
<evidence type="ECO:0000256" key="3">
    <source>
        <dbReference type="ARBA" id="ARBA00023239"/>
    </source>
</evidence>
<dbReference type="OrthoDB" id="9811476at2"/>
<evidence type="ECO:0000313" key="5">
    <source>
        <dbReference type="EMBL" id="EXL10340.1"/>
    </source>
</evidence>
<protein>
    <submittedName>
        <fullName evidence="5">Pyridoxal-5'-phosphate-dependent protein subunit beta</fullName>
    </submittedName>
    <submittedName>
        <fullName evidence="6">Threonine dehydratase</fullName>
    </submittedName>
</protein>
<dbReference type="eggNOG" id="COG1171">
    <property type="taxonomic scope" value="Bacteria"/>
</dbReference>
<dbReference type="Proteomes" id="UP000294958">
    <property type="component" value="Unassembled WGS sequence"/>
</dbReference>
<dbReference type="GO" id="GO:0009097">
    <property type="term" value="P:isoleucine biosynthetic process"/>
    <property type="evidence" value="ECO:0007669"/>
    <property type="project" value="TreeGrafter"/>
</dbReference>
<name>A0A011VPP5_9HYPH</name>
<dbReference type="InterPro" id="IPR001926">
    <property type="entry name" value="TrpB-like_PALP"/>
</dbReference>
<dbReference type="GO" id="GO:0006565">
    <property type="term" value="P:L-serine catabolic process"/>
    <property type="evidence" value="ECO:0007669"/>
    <property type="project" value="TreeGrafter"/>
</dbReference>
<proteinExistence type="predicted"/>
<keyword evidence="8" id="KW-1185">Reference proteome</keyword>
<dbReference type="EMBL" id="JENY01000001">
    <property type="protein sequence ID" value="EXL10340.1"/>
    <property type="molecule type" value="Genomic_DNA"/>
</dbReference>
<organism evidence="5 7">
    <name type="scientific">Aquamicrobium defluvii</name>
    <dbReference type="NCBI Taxonomy" id="69279"/>
    <lineage>
        <taxon>Bacteria</taxon>
        <taxon>Pseudomonadati</taxon>
        <taxon>Pseudomonadota</taxon>
        <taxon>Alphaproteobacteria</taxon>
        <taxon>Hyphomicrobiales</taxon>
        <taxon>Phyllobacteriaceae</taxon>
        <taxon>Aquamicrobium</taxon>
    </lineage>
</organism>
<keyword evidence="2" id="KW-0663">Pyridoxal phosphate</keyword>
<dbReference type="GO" id="GO:0006567">
    <property type="term" value="P:L-threonine catabolic process"/>
    <property type="evidence" value="ECO:0007669"/>
    <property type="project" value="TreeGrafter"/>
</dbReference>
<dbReference type="InterPro" id="IPR050147">
    <property type="entry name" value="Ser/Thr_Dehydratase"/>
</dbReference>
<dbReference type="GO" id="GO:0003941">
    <property type="term" value="F:L-serine ammonia-lyase activity"/>
    <property type="evidence" value="ECO:0007669"/>
    <property type="project" value="TreeGrafter"/>
</dbReference>
<sequence length="322" mass="33651">MSGPRRPALAAIEAARKRLRSWMQPTPLVPLNLDLPDRRIFLKLETLSPIGAFKLRPALNALLSRDRSGLSNGVATVSSGNMAYGMAWAAHALGVKMAAYMYAGAPQTKIDGVRGLGGEVRFIGMDDWWRYITEADRPQLCELLINPVTDQAVLDGNGTIGLEILETLPEVDAVFTPYGGGSMTAGVASALRALKPQVKIIACEDENAAPVAAALAAGRIVDIETKPSFIKSIGGPSLVPQLWPVARDLIDGAETVSLDQVTDAMRLLFSRAKVVAEGAGAASLAAALSSPGAQGNVVCVISGGNIDADAYATVLAGGIPRP</sequence>
<dbReference type="PATRIC" id="fig|69279.3.peg.61"/>
<dbReference type="GO" id="GO:0004794">
    <property type="term" value="F:threonine deaminase activity"/>
    <property type="evidence" value="ECO:0007669"/>
    <property type="project" value="TreeGrafter"/>
</dbReference>
<reference evidence="6 8" key="2">
    <citation type="submission" date="2019-03" db="EMBL/GenBank/DDBJ databases">
        <title>Genomic Encyclopedia of Type Strains, Phase IV (KMG-IV): sequencing the most valuable type-strain genomes for metagenomic binning, comparative biology and taxonomic classification.</title>
        <authorList>
            <person name="Goeker M."/>
        </authorList>
    </citation>
    <scope>NUCLEOTIDE SEQUENCE [LARGE SCALE GENOMIC DNA]</scope>
    <source>
        <strain evidence="6 8">DSM 11603</strain>
    </source>
</reference>
<evidence type="ECO:0000313" key="7">
    <source>
        <dbReference type="Proteomes" id="UP000019849"/>
    </source>
</evidence>
<feature type="domain" description="Tryptophan synthase beta chain-like PALP" evidence="4">
    <location>
        <begin position="24"/>
        <end position="303"/>
    </location>
</feature>
<dbReference type="HOGENOM" id="CLU_021152_4_2_5"/>
<dbReference type="Gene3D" id="3.40.50.1100">
    <property type="match status" value="2"/>
</dbReference>
<dbReference type="RefSeq" id="WP_035021908.1">
    <property type="nucleotide sequence ID" value="NZ_KK073877.1"/>
</dbReference>
<evidence type="ECO:0000256" key="2">
    <source>
        <dbReference type="ARBA" id="ARBA00022898"/>
    </source>
</evidence>
<gene>
    <name evidence="5" type="ORF">BG36_00295</name>
    <name evidence="6" type="ORF">DES43_10359</name>
</gene>
<evidence type="ECO:0000313" key="6">
    <source>
        <dbReference type="EMBL" id="TDR37134.1"/>
    </source>
</evidence>
<dbReference type="SUPFAM" id="SSF53686">
    <property type="entry name" value="Tryptophan synthase beta subunit-like PLP-dependent enzymes"/>
    <property type="match status" value="1"/>
</dbReference>
<dbReference type="PANTHER" id="PTHR48078">
    <property type="entry name" value="THREONINE DEHYDRATASE, MITOCHONDRIAL-RELATED"/>
    <property type="match status" value="1"/>
</dbReference>
<comment type="caution">
    <text evidence="5">The sequence shown here is derived from an EMBL/GenBank/DDBJ whole genome shotgun (WGS) entry which is preliminary data.</text>
</comment>
<dbReference type="Proteomes" id="UP000019849">
    <property type="component" value="Unassembled WGS sequence"/>
</dbReference>
<dbReference type="STRING" id="69279.BG36_00295"/>
<dbReference type="EMBL" id="SNZF01000003">
    <property type="protein sequence ID" value="TDR37134.1"/>
    <property type="molecule type" value="Genomic_DNA"/>
</dbReference>
<comment type="cofactor">
    <cofactor evidence="1">
        <name>pyridoxal 5'-phosphate</name>
        <dbReference type="ChEBI" id="CHEBI:597326"/>
    </cofactor>
</comment>
<keyword evidence="3" id="KW-0456">Lyase</keyword>
<evidence type="ECO:0000259" key="4">
    <source>
        <dbReference type="Pfam" id="PF00291"/>
    </source>
</evidence>
<dbReference type="InterPro" id="IPR036052">
    <property type="entry name" value="TrpB-like_PALP_sf"/>
</dbReference>
<accession>A0A011VPP5</accession>
<dbReference type="AlphaFoldDB" id="A0A011VPP5"/>